<comment type="similarity">
    <text evidence="1">Belongs to the GeBP family.</text>
</comment>
<dbReference type="STRING" id="72664.V4NLJ8"/>
<dbReference type="InterPro" id="IPR053933">
    <property type="entry name" value="GeBP-like_C"/>
</dbReference>
<dbReference type="KEGG" id="eus:EUTSA_v10028218mg"/>
<feature type="domain" description="Glabrous enhancer-binding protein-like C-terminal" evidence="6">
    <location>
        <begin position="164"/>
        <end position="229"/>
    </location>
</feature>
<gene>
    <name evidence="7" type="ORF">EUTSA_v10028218mg</name>
</gene>
<dbReference type="Gramene" id="ESQ47296">
    <property type="protein sequence ID" value="ESQ47296"/>
    <property type="gene ID" value="EUTSA_v10028218mg"/>
</dbReference>
<feature type="compositionally biased region" description="Basic residues" evidence="4">
    <location>
        <begin position="115"/>
        <end position="124"/>
    </location>
</feature>
<dbReference type="Pfam" id="PF22757">
    <property type="entry name" value="GeBP-like_C"/>
    <property type="match status" value="1"/>
</dbReference>
<evidence type="ECO:0000256" key="4">
    <source>
        <dbReference type="SAM" id="MobiDB-lite"/>
    </source>
</evidence>
<proteinExistence type="inferred from homology"/>
<feature type="domain" description="Glabrous enhancer-binding protein-like DBD" evidence="5">
    <location>
        <begin position="22"/>
        <end position="106"/>
    </location>
</feature>
<dbReference type="GO" id="GO:0006355">
    <property type="term" value="P:regulation of DNA-templated transcription"/>
    <property type="evidence" value="ECO:0007669"/>
    <property type="project" value="InterPro"/>
</dbReference>
<feature type="compositionally biased region" description="Basic and acidic residues" evidence="4">
    <location>
        <begin position="125"/>
        <end position="144"/>
    </location>
</feature>
<evidence type="ECO:0000259" key="6">
    <source>
        <dbReference type="Pfam" id="PF22757"/>
    </source>
</evidence>
<protein>
    <submittedName>
        <fullName evidence="7">Uncharacterized protein</fullName>
    </submittedName>
</protein>
<keyword evidence="2" id="KW-0805">Transcription regulation</keyword>
<sequence>GPSQGTSLRVKQEEKNPPIYESLWKKHDEKLLLQGAIDFGECPFGDKEGFHRQVEGSISFEASTNEIIEKLKRLKMKYLDNKRKGVESFKKAHDEFCFLASNHLWGPGGIYAKEKKNKTSKAKKKNEPSKGKKKNETSKVKKKEEVVKEEEEEDKKVGWVLAEDWFEKSYVVGSIAGSGIDEEAVKAGWRMAPMEEKKKIEEEWRALQLKELSFLSLKMEFLLEVTKMLK</sequence>
<feature type="non-terminal residue" evidence="7">
    <location>
        <position position="1"/>
    </location>
</feature>
<dbReference type="EMBL" id="KI517416">
    <property type="protein sequence ID" value="ESQ47296.1"/>
    <property type="molecule type" value="Genomic_DNA"/>
</dbReference>
<dbReference type="InterPro" id="IPR007592">
    <property type="entry name" value="GEBP"/>
</dbReference>
<dbReference type="Proteomes" id="UP000030689">
    <property type="component" value="Unassembled WGS sequence"/>
</dbReference>
<feature type="region of interest" description="Disordered" evidence="4">
    <location>
        <begin position="115"/>
        <end position="144"/>
    </location>
</feature>
<dbReference type="InterPro" id="IPR053932">
    <property type="entry name" value="GeBP-like_DBD"/>
</dbReference>
<evidence type="ECO:0000259" key="5">
    <source>
        <dbReference type="Pfam" id="PF04504"/>
    </source>
</evidence>
<dbReference type="GO" id="GO:0005634">
    <property type="term" value="C:nucleus"/>
    <property type="evidence" value="ECO:0007669"/>
    <property type="project" value="TreeGrafter"/>
</dbReference>
<evidence type="ECO:0000256" key="2">
    <source>
        <dbReference type="ARBA" id="ARBA00023015"/>
    </source>
</evidence>
<accession>V4NLJ8</accession>
<dbReference type="PANTHER" id="PTHR31662:SF68">
    <property type="entry name" value="DNA-BINDING STOREKEEPER PROTEIN TRANSCRIPTIONAL REGULATOR-LIKE PROTEIN-RELATED"/>
    <property type="match status" value="1"/>
</dbReference>
<keyword evidence="8" id="KW-1185">Reference proteome</keyword>
<keyword evidence="3" id="KW-0804">Transcription</keyword>
<dbReference type="OrthoDB" id="661680at2759"/>
<dbReference type="AlphaFoldDB" id="V4NLJ8"/>
<evidence type="ECO:0000256" key="1">
    <source>
        <dbReference type="ARBA" id="ARBA00010820"/>
    </source>
</evidence>
<name>V4NLJ8_EUTSA</name>
<dbReference type="Pfam" id="PF04504">
    <property type="entry name" value="GeBP-like_DBD"/>
    <property type="match status" value="1"/>
</dbReference>
<evidence type="ECO:0000313" key="7">
    <source>
        <dbReference type="EMBL" id="ESQ47296.1"/>
    </source>
</evidence>
<reference evidence="7 8" key="1">
    <citation type="journal article" date="2013" name="Front. Plant Sci.">
        <title>The Reference Genome of the Halophytic Plant Eutrema salsugineum.</title>
        <authorList>
            <person name="Yang R."/>
            <person name="Jarvis D.E."/>
            <person name="Chen H."/>
            <person name="Beilstein M.A."/>
            <person name="Grimwood J."/>
            <person name="Jenkins J."/>
            <person name="Shu S."/>
            <person name="Prochnik S."/>
            <person name="Xin M."/>
            <person name="Ma C."/>
            <person name="Schmutz J."/>
            <person name="Wing R.A."/>
            <person name="Mitchell-Olds T."/>
            <person name="Schumaker K.S."/>
            <person name="Wang X."/>
        </authorList>
    </citation>
    <scope>NUCLEOTIDE SEQUENCE [LARGE SCALE GENOMIC DNA]</scope>
</reference>
<evidence type="ECO:0000313" key="8">
    <source>
        <dbReference type="Proteomes" id="UP000030689"/>
    </source>
</evidence>
<dbReference type="PANTHER" id="PTHR31662">
    <property type="entry name" value="BNAANNG10740D PROTEIN-RELATED"/>
    <property type="match status" value="1"/>
</dbReference>
<organism evidence="7 8">
    <name type="scientific">Eutrema salsugineum</name>
    <name type="common">Saltwater cress</name>
    <name type="synonym">Sisymbrium salsugineum</name>
    <dbReference type="NCBI Taxonomy" id="72664"/>
    <lineage>
        <taxon>Eukaryota</taxon>
        <taxon>Viridiplantae</taxon>
        <taxon>Streptophyta</taxon>
        <taxon>Embryophyta</taxon>
        <taxon>Tracheophyta</taxon>
        <taxon>Spermatophyta</taxon>
        <taxon>Magnoliopsida</taxon>
        <taxon>eudicotyledons</taxon>
        <taxon>Gunneridae</taxon>
        <taxon>Pentapetalae</taxon>
        <taxon>rosids</taxon>
        <taxon>malvids</taxon>
        <taxon>Brassicales</taxon>
        <taxon>Brassicaceae</taxon>
        <taxon>Eutremeae</taxon>
        <taxon>Eutrema</taxon>
    </lineage>
</organism>
<evidence type="ECO:0000256" key="3">
    <source>
        <dbReference type="ARBA" id="ARBA00023163"/>
    </source>
</evidence>